<evidence type="ECO:0000256" key="4">
    <source>
        <dbReference type="ARBA" id="ARBA00022473"/>
    </source>
</evidence>
<dbReference type="PANTHER" id="PTHR15240:SF4">
    <property type="entry name" value="CAVEOLAE-ASSOCIATED PROTEIN 4"/>
    <property type="match status" value="1"/>
</dbReference>
<evidence type="ECO:0000256" key="13">
    <source>
        <dbReference type="ARBA" id="ARBA00030534"/>
    </source>
</evidence>
<dbReference type="CTD" id="347273"/>
<evidence type="ECO:0000256" key="5">
    <source>
        <dbReference type="ARBA" id="ARBA00022490"/>
    </source>
</evidence>
<dbReference type="Ensembl" id="ENSLACT00000007841.1">
    <property type="protein sequence ID" value="ENSLACP00000007775.1"/>
    <property type="gene ID" value="ENSLACG00000006886.1"/>
</dbReference>
<dbReference type="Proteomes" id="UP000008672">
    <property type="component" value="Unassembled WGS sequence"/>
</dbReference>
<comment type="similarity">
    <text evidence="3">Belongs to the CAVIN family.</text>
</comment>
<evidence type="ECO:0000313" key="16">
    <source>
        <dbReference type="Proteomes" id="UP000008672"/>
    </source>
</evidence>
<keyword evidence="16" id="KW-1185">Reference proteome</keyword>
<dbReference type="EMBL" id="AFYH01216897">
    <property type="status" value="NOT_ANNOTATED_CDS"/>
    <property type="molecule type" value="Genomic_DNA"/>
</dbReference>
<evidence type="ECO:0000256" key="2">
    <source>
        <dbReference type="ARBA" id="ARBA00004345"/>
    </source>
</evidence>
<feature type="region of interest" description="Disordered" evidence="14">
    <location>
        <begin position="1"/>
        <end position="23"/>
    </location>
</feature>
<keyword evidence="10" id="KW-0472">Membrane</keyword>
<dbReference type="Bgee" id="ENSLACG00000006886">
    <property type="expression patterns" value="Expressed in muscle tissue and 6 other cell types or tissues"/>
</dbReference>
<evidence type="ECO:0000256" key="14">
    <source>
        <dbReference type="SAM" id="MobiDB-lite"/>
    </source>
</evidence>
<keyword evidence="5" id="KW-0963">Cytoplasm</keyword>
<dbReference type="AlphaFoldDB" id="H3ADQ4"/>
<keyword evidence="12" id="KW-0804">Transcription</keyword>
<dbReference type="GO" id="GO:0030154">
    <property type="term" value="P:cell differentiation"/>
    <property type="evidence" value="ECO:0007669"/>
    <property type="project" value="UniProtKB-KW"/>
</dbReference>
<feature type="region of interest" description="Disordered" evidence="14">
    <location>
        <begin position="346"/>
        <end position="366"/>
    </location>
</feature>
<keyword evidence="6" id="KW-0517">Myogenesis</keyword>
<dbReference type="InParanoid" id="H3ADQ4"/>
<evidence type="ECO:0000256" key="3">
    <source>
        <dbReference type="ARBA" id="ARBA00008836"/>
    </source>
</evidence>
<evidence type="ECO:0000256" key="1">
    <source>
        <dbReference type="ARBA" id="ARBA00004204"/>
    </source>
</evidence>
<keyword evidence="9" id="KW-0175">Coiled coil</keyword>
<evidence type="ECO:0000313" key="15">
    <source>
        <dbReference type="Ensembl" id="ENSLACP00000007775.1"/>
    </source>
</evidence>
<feature type="region of interest" description="Disordered" evidence="14">
    <location>
        <begin position="236"/>
        <end position="266"/>
    </location>
</feature>
<dbReference type="eggNOG" id="ENOG502QQ9A">
    <property type="taxonomic scope" value="Eukaryota"/>
</dbReference>
<dbReference type="GO" id="GO:0030017">
    <property type="term" value="C:sarcomere"/>
    <property type="evidence" value="ECO:0007669"/>
    <property type="project" value="UniProtKB-SubCell"/>
</dbReference>
<dbReference type="PANTHER" id="PTHR15240">
    <property type="entry name" value="CAVIN"/>
    <property type="match status" value="1"/>
</dbReference>
<keyword evidence="4" id="KW-0217">Developmental protein</keyword>
<dbReference type="OrthoDB" id="8924144at2759"/>
<dbReference type="GO" id="GO:0007517">
    <property type="term" value="P:muscle organ development"/>
    <property type="evidence" value="ECO:0007669"/>
    <property type="project" value="UniProtKB-KW"/>
</dbReference>
<reference evidence="16" key="1">
    <citation type="submission" date="2011-08" db="EMBL/GenBank/DDBJ databases">
        <title>The draft genome of Latimeria chalumnae.</title>
        <authorList>
            <person name="Di Palma F."/>
            <person name="Alfoldi J."/>
            <person name="Johnson J."/>
            <person name="Berlin A."/>
            <person name="Gnerre S."/>
            <person name="Jaffe D."/>
            <person name="MacCallum I."/>
            <person name="Young S."/>
            <person name="Walker B.J."/>
            <person name="Lander E."/>
            <person name="Lindblad-Toh K."/>
        </authorList>
    </citation>
    <scope>NUCLEOTIDE SEQUENCE [LARGE SCALE GENOMIC DNA]</scope>
    <source>
        <strain evidence="16">Wild caught</strain>
    </source>
</reference>
<evidence type="ECO:0000256" key="7">
    <source>
        <dbReference type="ARBA" id="ARBA00022782"/>
    </source>
</evidence>
<comment type="subcellular location">
    <subcellularLocation>
        <location evidence="1">Cytoplasm</location>
        <location evidence="1">Myofibril</location>
        <location evidence="1">Sarcomere</location>
    </subcellularLocation>
    <subcellularLocation>
        <location evidence="2">Membrane</location>
        <location evidence="2">Caveola</location>
    </subcellularLocation>
</comment>
<accession>H3ADQ4</accession>
<dbReference type="GO" id="GO:0005901">
    <property type="term" value="C:caveola"/>
    <property type="evidence" value="ECO:0007669"/>
    <property type="project" value="UniProtKB-SubCell"/>
</dbReference>
<keyword evidence="7" id="KW-0221">Differentiation</keyword>
<dbReference type="Pfam" id="PF15237">
    <property type="entry name" value="PTRF_SDPR"/>
    <property type="match status" value="1"/>
</dbReference>
<protein>
    <recommendedName>
        <fullName evidence="13">Muscle-restricted coiled-coil protein</fullName>
    </recommendedName>
</protein>
<dbReference type="OMA" id="AFCPPDD"/>
<evidence type="ECO:0000256" key="6">
    <source>
        <dbReference type="ARBA" id="ARBA00022541"/>
    </source>
</evidence>
<reference evidence="15" key="2">
    <citation type="submission" date="2025-08" db="UniProtKB">
        <authorList>
            <consortium name="Ensembl"/>
        </authorList>
    </citation>
    <scope>IDENTIFICATION</scope>
</reference>
<dbReference type="FunCoup" id="H3ADQ4">
    <property type="interactions" value="10"/>
</dbReference>
<evidence type="ECO:0000256" key="11">
    <source>
        <dbReference type="ARBA" id="ARBA00023159"/>
    </source>
</evidence>
<keyword evidence="8" id="KW-0805">Transcription regulation</keyword>
<dbReference type="GeneID" id="102349136"/>
<dbReference type="GO" id="GO:0010468">
    <property type="term" value="P:regulation of gene expression"/>
    <property type="evidence" value="ECO:0007669"/>
    <property type="project" value="TreeGrafter"/>
</dbReference>
<dbReference type="HOGENOM" id="CLU_065589_1_0_1"/>
<dbReference type="InterPro" id="IPR026752">
    <property type="entry name" value="Cavin_fam"/>
</dbReference>
<name>H3ADQ4_LATCH</name>
<reference evidence="15" key="3">
    <citation type="submission" date="2025-09" db="UniProtKB">
        <authorList>
            <consortium name="Ensembl"/>
        </authorList>
    </citation>
    <scope>IDENTIFICATION</scope>
</reference>
<organism evidence="15 16">
    <name type="scientific">Latimeria chalumnae</name>
    <name type="common">Coelacanth</name>
    <dbReference type="NCBI Taxonomy" id="7897"/>
    <lineage>
        <taxon>Eukaryota</taxon>
        <taxon>Metazoa</taxon>
        <taxon>Chordata</taxon>
        <taxon>Craniata</taxon>
        <taxon>Vertebrata</taxon>
        <taxon>Euteleostomi</taxon>
        <taxon>Coelacanthiformes</taxon>
        <taxon>Coelacanthidae</taxon>
        <taxon>Latimeria</taxon>
    </lineage>
</organism>
<feature type="compositionally biased region" description="Basic and acidic residues" evidence="14">
    <location>
        <begin position="236"/>
        <end position="257"/>
    </location>
</feature>
<evidence type="ECO:0000256" key="8">
    <source>
        <dbReference type="ARBA" id="ARBA00023015"/>
    </source>
</evidence>
<feature type="region of interest" description="Disordered" evidence="14">
    <location>
        <begin position="154"/>
        <end position="173"/>
    </location>
</feature>
<gene>
    <name evidence="15" type="primary">CAVIN4</name>
</gene>
<dbReference type="GeneTree" id="ENSGT00950000182910"/>
<evidence type="ECO:0000256" key="9">
    <source>
        <dbReference type="ARBA" id="ARBA00023054"/>
    </source>
</evidence>
<dbReference type="RefSeq" id="XP_006010362.1">
    <property type="nucleotide sequence ID" value="XM_006010300.3"/>
</dbReference>
<proteinExistence type="inferred from homology"/>
<feature type="compositionally biased region" description="Basic and acidic residues" evidence="14">
    <location>
        <begin position="1"/>
        <end position="19"/>
    </location>
</feature>
<evidence type="ECO:0000256" key="10">
    <source>
        <dbReference type="ARBA" id="ARBA00023136"/>
    </source>
</evidence>
<keyword evidence="11" id="KW-0010">Activator</keyword>
<sequence length="366" mass="41082">MDRQDVTTEADKAHQPRVTEEEDGEQVNIMTIMSLLDKVAEIVDSVQASQRRIEERHTEIENSIKTIQIDILKLAKDHNTTGSTVNKLLEKTRKVSSNVKDVRARVDKQSARVKKVETTQEELLRKNRFRVVIYQGETEVPCASVSKFPKDCAVSGGQEENLDNETGPPADLSSDEEYMVVEEQETAAARLKKSGLKRIDTIKKAFTKENIQKTRQNIGQKMNRISTRIVPPERREKIRQSGEKTGERLRQSGERLKQSITKAAPSRESFTFTTKKVKERTVAEGQEVIQNTVADQTTGTDAAEPASGEVTYTEVVTEVKQGTSFEINVQHPEDKKEVFYAESTELATEKKGEEAVASALNTKQTS</sequence>
<dbReference type="KEGG" id="lcm:102349136"/>
<evidence type="ECO:0000256" key="12">
    <source>
        <dbReference type="ARBA" id="ARBA00023163"/>
    </source>
</evidence>